<evidence type="ECO:0000259" key="2">
    <source>
        <dbReference type="PROSITE" id="PS50110"/>
    </source>
</evidence>
<dbReference type="SMART" id="SM00448">
    <property type="entry name" value="REC"/>
    <property type="match status" value="1"/>
</dbReference>
<dbReference type="InterPro" id="IPR001789">
    <property type="entry name" value="Sig_transdc_resp-reg_receiver"/>
</dbReference>
<gene>
    <name evidence="3" type="ORF">MNBD_ACTINO02-2248</name>
</gene>
<dbReference type="GO" id="GO:0000160">
    <property type="term" value="P:phosphorelay signal transduction system"/>
    <property type="evidence" value="ECO:0007669"/>
    <property type="project" value="InterPro"/>
</dbReference>
<proteinExistence type="predicted"/>
<protein>
    <recommendedName>
        <fullName evidence="2">Response regulatory domain-containing protein</fullName>
    </recommendedName>
</protein>
<keyword evidence="1" id="KW-0597">Phosphoprotein</keyword>
<dbReference type="EMBL" id="UOEK01000178">
    <property type="protein sequence ID" value="VAW00058.1"/>
    <property type="molecule type" value="Genomic_DNA"/>
</dbReference>
<dbReference type="SUPFAM" id="SSF52172">
    <property type="entry name" value="CheY-like"/>
    <property type="match status" value="1"/>
</dbReference>
<accession>A0A3B0S5A6</accession>
<evidence type="ECO:0000256" key="1">
    <source>
        <dbReference type="ARBA" id="ARBA00022553"/>
    </source>
</evidence>
<dbReference type="InterPro" id="IPR011006">
    <property type="entry name" value="CheY-like_superfamily"/>
</dbReference>
<feature type="domain" description="Response regulatory" evidence="2">
    <location>
        <begin position="3"/>
        <end position="119"/>
    </location>
</feature>
<dbReference type="AlphaFoldDB" id="A0A3B0S5A6"/>
<dbReference type="InterPro" id="IPR050595">
    <property type="entry name" value="Bact_response_regulator"/>
</dbReference>
<dbReference type="PANTHER" id="PTHR44591">
    <property type="entry name" value="STRESS RESPONSE REGULATOR PROTEIN 1"/>
    <property type="match status" value="1"/>
</dbReference>
<dbReference type="PROSITE" id="PS50110">
    <property type="entry name" value="RESPONSE_REGULATORY"/>
    <property type="match status" value="1"/>
</dbReference>
<evidence type="ECO:0000313" key="3">
    <source>
        <dbReference type="EMBL" id="VAW00058.1"/>
    </source>
</evidence>
<sequence length="124" mass="12999">MTTVLLVTDTPWVRDEVHAALTAPEFSIVDHDDSATAGTAVQDNEAAVAVVDLQVGSMGGMALVRSIRDASMKAGAETPVVLLLDRAADAFIAKRAGAARWVTKPVSAHELQSTVRECLAASEL</sequence>
<dbReference type="Gene3D" id="3.40.50.2300">
    <property type="match status" value="1"/>
</dbReference>
<dbReference type="Pfam" id="PF00072">
    <property type="entry name" value="Response_reg"/>
    <property type="match status" value="1"/>
</dbReference>
<name>A0A3B0S5A6_9ZZZZ</name>
<organism evidence="3">
    <name type="scientific">hydrothermal vent metagenome</name>
    <dbReference type="NCBI Taxonomy" id="652676"/>
    <lineage>
        <taxon>unclassified sequences</taxon>
        <taxon>metagenomes</taxon>
        <taxon>ecological metagenomes</taxon>
    </lineage>
</organism>
<dbReference type="PANTHER" id="PTHR44591:SF25">
    <property type="entry name" value="CHEMOTAXIS TWO-COMPONENT RESPONSE REGULATOR"/>
    <property type="match status" value="1"/>
</dbReference>
<reference evidence="3" key="1">
    <citation type="submission" date="2018-06" db="EMBL/GenBank/DDBJ databases">
        <authorList>
            <person name="Zhirakovskaya E."/>
        </authorList>
    </citation>
    <scope>NUCLEOTIDE SEQUENCE</scope>
</reference>